<dbReference type="AlphaFoldDB" id="A0AAE3HC64"/>
<dbReference type="Gene3D" id="1.10.10.970">
    <property type="entry name" value="RNA 2'-phosphotransferase, Tpt1/KptA family, N-terminal domain"/>
    <property type="match status" value="1"/>
</dbReference>
<evidence type="ECO:0000313" key="7">
    <source>
        <dbReference type="Proteomes" id="UP001206983"/>
    </source>
</evidence>
<dbReference type="Gene3D" id="3.20.170.30">
    <property type="match status" value="1"/>
</dbReference>
<dbReference type="PANTHER" id="PTHR12684:SF2">
    <property type="entry name" value="TRNA 2'-PHOSPHOTRANSFERASE 1"/>
    <property type="match status" value="1"/>
</dbReference>
<name>A0AAE3HC64_9EURY</name>
<evidence type="ECO:0000313" key="6">
    <source>
        <dbReference type="EMBL" id="MCQ6963866.1"/>
    </source>
</evidence>
<comment type="function">
    <text evidence="4 5">Removes the 2'-phosphate from RNA via an intermediate in which the phosphate is ADP-ribosylated by NAD followed by a presumed transesterification to release the RNA and generate ADP-ribose 1''-2''-cyclic phosphate (APPR&gt;P). May function as an ADP-ribosylase.</text>
</comment>
<sequence length="211" mass="23917">MIRKCLQHGYFRGEVCPECGEEGRYVLDDDREERLGRFISGALRHFPEDVGLEMDPQGWVDVDVLCDIMKKRYKWGTMERLVSLVESDVKGRYEIDGSFIRARYGHSVDVDLVSDYPENELPYLYYGVSQEEADMLLENGITPIRQCYVHLSTSLEKAMQAASIHTENPVVFEIDAAAAQDDGIDIVVVNEDIVLAKSIPSEYISIADAQE</sequence>
<keyword evidence="2 5" id="KW-0808">Transferase</keyword>
<dbReference type="InterPro" id="IPR022928">
    <property type="entry name" value="RNA_2'-PTrans_KptA"/>
</dbReference>
<dbReference type="InterPro" id="IPR042081">
    <property type="entry name" value="RNA_2'-PTrans_C"/>
</dbReference>
<dbReference type="EC" id="2.7.1.-" evidence="5"/>
<dbReference type="RefSeq" id="WP_256623788.1">
    <property type="nucleotide sequence ID" value="NZ_JTEO01000011.1"/>
</dbReference>
<dbReference type="PANTHER" id="PTHR12684">
    <property type="entry name" value="PUTATIVE PHOSPHOTRANSFERASE"/>
    <property type="match status" value="1"/>
</dbReference>
<dbReference type="GO" id="GO:0006388">
    <property type="term" value="P:tRNA splicing, via endonucleolytic cleavage and ligation"/>
    <property type="evidence" value="ECO:0007669"/>
    <property type="project" value="UniProtKB-UniRule"/>
</dbReference>
<evidence type="ECO:0000256" key="3">
    <source>
        <dbReference type="ARBA" id="ARBA00023027"/>
    </source>
</evidence>
<dbReference type="HAMAP" id="MF_00299">
    <property type="entry name" value="KptA"/>
    <property type="match status" value="1"/>
</dbReference>
<dbReference type="NCBIfam" id="NF002015">
    <property type="entry name" value="PRK00819.1-5"/>
    <property type="match status" value="1"/>
</dbReference>
<evidence type="ECO:0000256" key="2">
    <source>
        <dbReference type="ARBA" id="ARBA00022679"/>
    </source>
</evidence>
<proteinExistence type="inferred from homology"/>
<dbReference type="GO" id="GO:0003950">
    <property type="term" value="F:NAD+ poly-ADP-ribosyltransferase activity"/>
    <property type="evidence" value="ECO:0007669"/>
    <property type="project" value="InterPro"/>
</dbReference>
<dbReference type="InterPro" id="IPR002745">
    <property type="entry name" value="Ptrans_KptA/Tpt1"/>
</dbReference>
<protein>
    <recommendedName>
        <fullName evidence="5">Probable RNA 2'-phosphotransferase</fullName>
        <ecNumber evidence="5">2.7.1.-</ecNumber>
    </recommendedName>
</protein>
<comment type="similarity">
    <text evidence="1 5">Belongs to the KptA/TPT1 family.</text>
</comment>
<dbReference type="GO" id="GO:0000215">
    <property type="term" value="F:tRNA 2'-phosphotransferase activity"/>
    <property type="evidence" value="ECO:0007669"/>
    <property type="project" value="TreeGrafter"/>
</dbReference>
<accession>A0AAE3HC64</accession>
<evidence type="ECO:0000256" key="4">
    <source>
        <dbReference type="ARBA" id="ARBA00025212"/>
    </source>
</evidence>
<dbReference type="EMBL" id="JTEO01000011">
    <property type="protein sequence ID" value="MCQ6963866.1"/>
    <property type="molecule type" value="Genomic_DNA"/>
</dbReference>
<reference evidence="6 7" key="1">
    <citation type="journal article" date="2011" name="Appl. Environ. Microbiol.">
        <title>Methanogenic archaea isolated from Taiwan's Chelungpu fault.</title>
        <authorList>
            <person name="Wu S.Y."/>
            <person name="Lai M.C."/>
        </authorList>
    </citation>
    <scope>NUCLEOTIDE SEQUENCE [LARGE SCALE GENOMIC DNA]</scope>
    <source>
        <strain evidence="6 7">St545Mb</strain>
    </source>
</reference>
<dbReference type="Pfam" id="PF01885">
    <property type="entry name" value="PTS_2-RNA"/>
    <property type="match status" value="1"/>
</dbReference>
<gene>
    <name evidence="5" type="primary">kptA</name>
    <name evidence="6" type="ORF">PV02_12495</name>
</gene>
<dbReference type="InterPro" id="IPR042080">
    <property type="entry name" value="RNA_2'-PTrans_N"/>
</dbReference>
<dbReference type="SUPFAM" id="SSF56399">
    <property type="entry name" value="ADP-ribosylation"/>
    <property type="match status" value="1"/>
</dbReference>
<keyword evidence="7" id="KW-1185">Reference proteome</keyword>
<dbReference type="Proteomes" id="UP001206983">
    <property type="component" value="Unassembled WGS sequence"/>
</dbReference>
<keyword evidence="3 5" id="KW-0520">NAD</keyword>
<comment type="caution">
    <text evidence="6">The sequence shown here is derived from an EMBL/GenBank/DDBJ whole genome shotgun (WGS) entry which is preliminary data.</text>
</comment>
<evidence type="ECO:0000256" key="5">
    <source>
        <dbReference type="HAMAP-Rule" id="MF_00299"/>
    </source>
</evidence>
<organism evidence="6 7">
    <name type="scientific">Methanolobus chelungpuianus</name>
    <dbReference type="NCBI Taxonomy" id="502115"/>
    <lineage>
        <taxon>Archaea</taxon>
        <taxon>Methanobacteriati</taxon>
        <taxon>Methanobacteriota</taxon>
        <taxon>Stenosarchaea group</taxon>
        <taxon>Methanomicrobia</taxon>
        <taxon>Methanosarcinales</taxon>
        <taxon>Methanosarcinaceae</taxon>
        <taxon>Methanolobus</taxon>
    </lineage>
</organism>
<evidence type="ECO:0000256" key="1">
    <source>
        <dbReference type="ARBA" id="ARBA00009836"/>
    </source>
</evidence>